<evidence type="ECO:0000256" key="9">
    <source>
        <dbReference type="RuleBase" id="RU000688"/>
    </source>
</evidence>
<feature type="transmembrane region" description="Helical" evidence="10">
    <location>
        <begin position="47"/>
        <end position="69"/>
    </location>
</feature>
<dbReference type="PANTHER" id="PTHR10489:SF944">
    <property type="entry name" value="C-C CHEMOKINE RECEPTOR TYPE 8-LIKE"/>
    <property type="match status" value="1"/>
</dbReference>
<dbReference type="GO" id="GO:0006955">
    <property type="term" value="P:immune response"/>
    <property type="evidence" value="ECO:0007669"/>
    <property type="project" value="TreeGrafter"/>
</dbReference>
<evidence type="ECO:0000256" key="1">
    <source>
        <dbReference type="ARBA" id="ARBA00004651"/>
    </source>
</evidence>
<dbReference type="EMBL" id="JAGXEW010000003">
    <property type="protein sequence ID" value="KAK1173407.1"/>
    <property type="molecule type" value="Genomic_DNA"/>
</dbReference>
<comment type="caution">
    <text evidence="12">The sequence shown here is derived from an EMBL/GenBank/DDBJ whole genome shotgun (WGS) entry which is preliminary data.</text>
</comment>
<accession>A0AAD8GFM8</accession>
<proteinExistence type="inferred from homology"/>
<keyword evidence="6 10" id="KW-0472">Membrane</keyword>
<comment type="similarity">
    <text evidence="9">Belongs to the G-protein coupled receptor 1 family.</text>
</comment>
<dbReference type="GO" id="GO:0019722">
    <property type="term" value="P:calcium-mediated signaling"/>
    <property type="evidence" value="ECO:0007669"/>
    <property type="project" value="TreeGrafter"/>
</dbReference>
<feature type="transmembrane region" description="Helical" evidence="10">
    <location>
        <begin position="249"/>
        <end position="270"/>
    </location>
</feature>
<dbReference type="PRINTS" id="PR00657">
    <property type="entry name" value="CCCHEMOKINER"/>
</dbReference>
<dbReference type="SUPFAM" id="SSF81321">
    <property type="entry name" value="Family A G protein-coupled receptor-like"/>
    <property type="match status" value="1"/>
</dbReference>
<comment type="subcellular location">
    <subcellularLocation>
        <location evidence="1">Cell membrane</location>
        <topology evidence="1">Multi-pass membrane protein</topology>
    </subcellularLocation>
</comment>
<dbReference type="InterPro" id="IPR017452">
    <property type="entry name" value="GPCR_Rhodpsn_7TM"/>
</dbReference>
<dbReference type="GO" id="GO:0019957">
    <property type="term" value="F:C-C chemokine binding"/>
    <property type="evidence" value="ECO:0007669"/>
    <property type="project" value="TreeGrafter"/>
</dbReference>
<feature type="domain" description="G-protein coupled receptors family 1 profile" evidence="11">
    <location>
        <begin position="61"/>
        <end position="310"/>
    </location>
</feature>
<keyword evidence="3 9" id="KW-0812">Transmembrane</keyword>
<evidence type="ECO:0000256" key="10">
    <source>
        <dbReference type="SAM" id="Phobius"/>
    </source>
</evidence>
<feature type="transmembrane region" description="Helical" evidence="10">
    <location>
        <begin position="155"/>
        <end position="176"/>
    </location>
</feature>
<name>A0AAD8GFM8_ACIOX</name>
<reference evidence="12" key="1">
    <citation type="submission" date="2022-02" db="EMBL/GenBank/DDBJ databases">
        <title>Atlantic sturgeon de novo genome assembly.</title>
        <authorList>
            <person name="Stock M."/>
            <person name="Klopp C."/>
            <person name="Guiguen Y."/>
            <person name="Cabau C."/>
            <person name="Parinello H."/>
            <person name="Santidrian Yebra-Pimentel E."/>
            <person name="Kuhl H."/>
            <person name="Dirks R.P."/>
            <person name="Guessner J."/>
            <person name="Wuertz S."/>
            <person name="Du K."/>
            <person name="Schartl M."/>
        </authorList>
    </citation>
    <scope>NUCLEOTIDE SEQUENCE</scope>
    <source>
        <strain evidence="12">STURGEONOMICS-FGT-2020</strain>
        <tissue evidence="12">Whole blood</tissue>
    </source>
</reference>
<evidence type="ECO:0000256" key="3">
    <source>
        <dbReference type="ARBA" id="ARBA00022692"/>
    </source>
</evidence>
<keyword evidence="5 9" id="KW-0297">G-protein coupled receptor</keyword>
<keyword evidence="13" id="KW-1185">Reference proteome</keyword>
<organism evidence="12 13">
    <name type="scientific">Acipenser oxyrinchus oxyrinchus</name>
    <dbReference type="NCBI Taxonomy" id="40147"/>
    <lineage>
        <taxon>Eukaryota</taxon>
        <taxon>Metazoa</taxon>
        <taxon>Chordata</taxon>
        <taxon>Craniata</taxon>
        <taxon>Vertebrata</taxon>
        <taxon>Euteleostomi</taxon>
        <taxon>Actinopterygii</taxon>
        <taxon>Chondrostei</taxon>
        <taxon>Acipenseriformes</taxon>
        <taxon>Acipenseridae</taxon>
        <taxon>Acipenser</taxon>
    </lineage>
</organism>
<gene>
    <name evidence="12" type="primary">CCR4</name>
    <name evidence="12" type="ORF">AOXY_G3517</name>
</gene>
<dbReference type="InterPro" id="IPR000276">
    <property type="entry name" value="GPCR_Rhodpsn"/>
</dbReference>
<protein>
    <submittedName>
        <fullName evidence="12">C-C chemokine receptor type 4</fullName>
    </submittedName>
</protein>
<dbReference type="GO" id="GO:0009897">
    <property type="term" value="C:external side of plasma membrane"/>
    <property type="evidence" value="ECO:0007669"/>
    <property type="project" value="TreeGrafter"/>
</dbReference>
<dbReference type="PROSITE" id="PS00237">
    <property type="entry name" value="G_PROTEIN_RECEP_F1_1"/>
    <property type="match status" value="1"/>
</dbReference>
<evidence type="ECO:0000256" key="7">
    <source>
        <dbReference type="ARBA" id="ARBA00023170"/>
    </source>
</evidence>
<keyword evidence="4 10" id="KW-1133">Transmembrane helix</keyword>
<dbReference type="Gene3D" id="1.20.1070.10">
    <property type="entry name" value="Rhodopsin 7-helix transmembrane proteins"/>
    <property type="match status" value="1"/>
</dbReference>
<dbReference type="InterPro" id="IPR000355">
    <property type="entry name" value="Chemokine_rcpt"/>
</dbReference>
<evidence type="ECO:0000256" key="8">
    <source>
        <dbReference type="ARBA" id="ARBA00023224"/>
    </source>
</evidence>
<dbReference type="AlphaFoldDB" id="A0AAD8GFM8"/>
<feature type="transmembrane region" description="Helical" evidence="10">
    <location>
        <begin position="81"/>
        <end position="101"/>
    </location>
</feature>
<keyword evidence="7 9" id="KW-0675">Receptor</keyword>
<dbReference type="FunFam" id="1.20.1070.10:FF:000026">
    <property type="entry name" value="C-C chemokine receptor type 5"/>
    <property type="match status" value="1"/>
</dbReference>
<dbReference type="GO" id="GO:0060326">
    <property type="term" value="P:cell chemotaxis"/>
    <property type="evidence" value="ECO:0007669"/>
    <property type="project" value="TreeGrafter"/>
</dbReference>
<evidence type="ECO:0000259" key="11">
    <source>
        <dbReference type="PROSITE" id="PS50262"/>
    </source>
</evidence>
<dbReference type="GO" id="GO:0007204">
    <property type="term" value="P:positive regulation of cytosolic calcium ion concentration"/>
    <property type="evidence" value="ECO:0007669"/>
    <property type="project" value="TreeGrafter"/>
</dbReference>
<dbReference type="InterPro" id="IPR050119">
    <property type="entry name" value="CCR1-9-like"/>
</dbReference>
<dbReference type="GO" id="GO:0016493">
    <property type="term" value="F:C-C chemokine receptor activity"/>
    <property type="evidence" value="ECO:0007669"/>
    <property type="project" value="TreeGrafter"/>
</dbReference>
<evidence type="ECO:0000256" key="6">
    <source>
        <dbReference type="ARBA" id="ARBA00023136"/>
    </source>
</evidence>
<evidence type="ECO:0000313" key="13">
    <source>
        <dbReference type="Proteomes" id="UP001230051"/>
    </source>
</evidence>
<dbReference type="Proteomes" id="UP001230051">
    <property type="component" value="Unassembled WGS sequence"/>
</dbReference>
<sequence>MNLTDDPEIHLITSDYNYSLDYNDSMDFNYDYSPCTDSTTILGYNSMSALISVVFMAGLVGNSIVVLILTHYIKMKNMTDVCMLNLAISDLLLVLSLPFWACYVSGHGFLSDALCKFITGLYLIGFYSSIFFVTLMSIDRYLAIVHAIFAMRARTLLYGTIASIVIWSVAICASIPDFVFTEVIIEDNAAECQPNYPSNNEKTWKLLRNFEVNILGLLIPLVIMTYCYVSILIVLLRSKTSKRHKAIKLIFMIVGVFIVFWVPYNITLFLESLQELNIGKNCGNSQKVIFARDVTEAISLVHCCVNPVIYVFAGEKFKKHLGNLFYRLTFCVSVCKRTTVRIRVSENETSNTPV</sequence>
<keyword evidence="2" id="KW-1003">Cell membrane</keyword>
<dbReference type="PRINTS" id="PR00237">
    <property type="entry name" value="GPCRRHODOPSN"/>
</dbReference>
<feature type="transmembrane region" description="Helical" evidence="10">
    <location>
        <begin position="214"/>
        <end position="237"/>
    </location>
</feature>
<dbReference type="CDD" id="cd14984">
    <property type="entry name" value="7tmA_Chemokine_R"/>
    <property type="match status" value="1"/>
</dbReference>
<evidence type="ECO:0000313" key="12">
    <source>
        <dbReference type="EMBL" id="KAK1173407.1"/>
    </source>
</evidence>
<feature type="transmembrane region" description="Helical" evidence="10">
    <location>
        <begin position="121"/>
        <end position="143"/>
    </location>
</feature>
<evidence type="ECO:0000256" key="5">
    <source>
        <dbReference type="ARBA" id="ARBA00023040"/>
    </source>
</evidence>
<evidence type="ECO:0000256" key="2">
    <source>
        <dbReference type="ARBA" id="ARBA00022475"/>
    </source>
</evidence>
<dbReference type="Pfam" id="PF00001">
    <property type="entry name" value="7tm_1"/>
    <property type="match status" value="1"/>
</dbReference>
<dbReference type="PANTHER" id="PTHR10489">
    <property type="entry name" value="CELL ADHESION MOLECULE"/>
    <property type="match status" value="1"/>
</dbReference>
<keyword evidence="8 9" id="KW-0807">Transducer</keyword>
<evidence type="ECO:0000256" key="4">
    <source>
        <dbReference type="ARBA" id="ARBA00022989"/>
    </source>
</evidence>
<dbReference type="PROSITE" id="PS50262">
    <property type="entry name" value="G_PROTEIN_RECEP_F1_2"/>
    <property type="match status" value="1"/>
</dbReference>